<organism evidence="3 4">
    <name type="scientific">Pleurodeles waltl</name>
    <name type="common">Iberian ribbed newt</name>
    <dbReference type="NCBI Taxonomy" id="8319"/>
    <lineage>
        <taxon>Eukaryota</taxon>
        <taxon>Metazoa</taxon>
        <taxon>Chordata</taxon>
        <taxon>Craniata</taxon>
        <taxon>Vertebrata</taxon>
        <taxon>Euteleostomi</taxon>
        <taxon>Amphibia</taxon>
        <taxon>Batrachia</taxon>
        <taxon>Caudata</taxon>
        <taxon>Salamandroidea</taxon>
        <taxon>Salamandridae</taxon>
        <taxon>Pleurodelinae</taxon>
        <taxon>Pleurodeles</taxon>
    </lineage>
</organism>
<keyword evidence="4" id="KW-1185">Reference proteome</keyword>
<evidence type="ECO:0000313" key="3">
    <source>
        <dbReference type="EMBL" id="KAJ1172431.1"/>
    </source>
</evidence>
<evidence type="ECO:0000313" key="4">
    <source>
        <dbReference type="Proteomes" id="UP001066276"/>
    </source>
</evidence>
<dbReference type="PANTHER" id="PTHR21301">
    <property type="entry name" value="REVERSE TRANSCRIPTASE"/>
    <property type="match status" value="1"/>
</dbReference>
<dbReference type="Proteomes" id="UP001066276">
    <property type="component" value="Chromosome 4_1"/>
</dbReference>
<accession>A0AAV7T819</accession>
<dbReference type="AlphaFoldDB" id="A0AAV7T819"/>
<gene>
    <name evidence="3" type="ORF">NDU88_004278</name>
</gene>
<protein>
    <recommendedName>
        <fullName evidence="2">Reverse transcriptase domain-containing protein</fullName>
    </recommendedName>
</protein>
<evidence type="ECO:0000256" key="1">
    <source>
        <dbReference type="SAM" id="MobiDB-lite"/>
    </source>
</evidence>
<dbReference type="Pfam" id="PF00078">
    <property type="entry name" value="RVT_1"/>
    <property type="match status" value="1"/>
</dbReference>
<dbReference type="PANTHER" id="PTHR21301:SF12">
    <property type="match status" value="1"/>
</dbReference>
<name>A0AAV7T819_PLEWA</name>
<feature type="region of interest" description="Disordered" evidence="1">
    <location>
        <begin position="69"/>
        <end position="91"/>
    </location>
</feature>
<comment type="caution">
    <text evidence="3">The sequence shown here is derived from an EMBL/GenBank/DDBJ whole genome shotgun (WGS) entry which is preliminary data.</text>
</comment>
<reference evidence="3" key="1">
    <citation type="journal article" date="2022" name="bioRxiv">
        <title>Sequencing and chromosome-scale assembly of the giantPleurodeles waltlgenome.</title>
        <authorList>
            <person name="Brown T."/>
            <person name="Elewa A."/>
            <person name="Iarovenko S."/>
            <person name="Subramanian E."/>
            <person name="Araus A.J."/>
            <person name="Petzold A."/>
            <person name="Susuki M."/>
            <person name="Suzuki K.-i.T."/>
            <person name="Hayashi T."/>
            <person name="Toyoda A."/>
            <person name="Oliveira C."/>
            <person name="Osipova E."/>
            <person name="Leigh N.D."/>
            <person name="Simon A."/>
            <person name="Yun M.H."/>
        </authorList>
    </citation>
    <scope>NUCLEOTIDE SEQUENCE</scope>
    <source>
        <strain evidence="3">20211129_DDA</strain>
        <tissue evidence="3">Liver</tissue>
    </source>
</reference>
<sequence length="581" mass="66515">MERQGASSMRGDRVVGRAVATRCDWRDASPRARELWELESHEEIPNSPVSPTTNLLVLSQCSFFWERPRTGQRQEKGSQLEPKGSTNRRRIPQYKQNIKKGSTTVVNLSSKVLNNSELQALEKGLGFVPTPKLDVFKLRIELAEFFRKIRLRTFFLLNPEPNSEREKNTGLRPKSKFTPTSLLMPPEVLAFEKSVSRKIDNLQNTQREVFHNISTEELTALQNLSNDPSITIKPADKGGAIVIMPTAMYNAECLRLLNNDHHYKRLSKDPTETIREEITFLIDKGMNNGWITKHEASFLTQPNPKTPYFYILPKIHKNKHPPPGRPIVSGIGSILEPLSQFCDWFLQPFVKQIPTYLKDTTDVLALLNTLEFDKEKEHLMTLDVESLYTNIPQEATLEVINNILNRGVWNYITPPEFILDLAHLALTRNFFEFDKNFFLQIQGTSMGSTFAPSLACLYVDHFEKEMVLTEENPYVNHIRLWKRYIDDILILWRGTKEEATTFITWLNTLNPFLRFTATLGDPAVSFLDLLITERNGSLTTEVYYKPMTVTPSFSFRVSIHALSGKTSQWVSSSVCDGTAPN</sequence>
<feature type="compositionally biased region" description="Basic and acidic residues" evidence="1">
    <location>
        <begin position="69"/>
        <end position="78"/>
    </location>
</feature>
<dbReference type="EMBL" id="JANPWB010000007">
    <property type="protein sequence ID" value="KAJ1172431.1"/>
    <property type="molecule type" value="Genomic_DNA"/>
</dbReference>
<evidence type="ECO:0000259" key="2">
    <source>
        <dbReference type="PROSITE" id="PS50878"/>
    </source>
</evidence>
<dbReference type="InterPro" id="IPR000477">
    <property type="entry name" value="RT_dom"/>
</dbReference>
<feature type="domain" description="Reverse transcriptase" evidence="2">
    <location>
        <begin position="293"/>
        <end position="574"/>
    </location>
</feature>
<proteinExistence type="predicted"/>
<dbReference type="PROSITE" id="PS50878">
    <property type="entry name" value="RT_POL"/>
    <property type="match status" value="1"/>
</dbReference>